<organism evidence="1">
    <name type="scientific">Schistocephalus solidus</name>
    <name type="common">Tapeworm</name>
    <dbReference type="NCBI Taxonomy" id="70667"/>
    <lineage>
        <taxon>Eukaryota</taxon>
        <taxon>Metazoa</taxon>
        <taxon>Spiralia</taxon>
        <taxon>Lophotrochozoa</taxon>
        <taxon>Platyhelminthes</taxon>
        <taxon>Cestoda</taxon>
        <taxon>Eucestoda</taxon>
        <taxon>Diphyllobothriidea</taxon>
        <taxon>Diphyllobothriidae</taxon>
        <taxon>Schistocephalus</taxon>
    </lineage>
</organism>
<reference evidence="1" key="1">
    <citation type="submission" date="2016-06" db="UniProtKB">
        <authorList>
            <consortium name="WormBaseParasite"/>
        </authorList>
    </citation>
    <scope>IDENTIFICATION</scope>
</reference>
<dbReference type="AlphaFoldDB" id="A0A183TQ69"/>
<dbReference type="WBParaSite" id="SSLN_0001931601-mRNA-1">
    <property type="protein sequence ID" value="SSLN_0001931601-mRNA-1"/>
    <property type="gene ID" value="SSLN_0001931601"/>
</dbReference>
<name>A0A183TQ69_SCHSO</name>
<proteinExistence type="predicted"/>
<sequence length="43" mass="4626">LPDVLVPSSNNLSSFDGGSYRDRLRGAMCKLHATLPRASPVNL</sequence>
<accession>A0A183TQ69</accession>
<protein>
    <submittedName>
        <fullName evidence="1">Pecanex-like protein</fullName>
    </submittedName>
</protein>
<evidence type="ECO:0000313" key="1">
    <source>
        <dbReference type="WBParaSite" id="SSLN_0001931601-mRNA-1"/>
    </source>
</evidence>